<dbReference type="EMBL" id="JAKJPO010000001">
    <property type="protein sequence ID" value="MCF7220278.1"/>
    <property type="molecule type" value="Genomic_DNA"/>
</dbReference>
<reference evidence="1 2" key="3">
    <citation type="submission" date="2022-01" db="EMBL/GenBank/DDBJ databases">
        <authorList>
            <person name="Zhou L.Y."/>
        </authorList>
    </citation>
    <scope>NUCLEOTIDE SEQUENCE [LARGE SCALE GENOMIC DNA]</scope>
    <source>
        <strain evidence="1 2">TLK-CK17</strain>
    </source>
</reference>
<dbReference type="SUPFAM" id="SSF50475">
    <property type="entry name" value="FMN-binding split barrel"/>
    <property type="match status" value="1"/>
</dbReference>
<evidence type="ECO:0000313" key="1">
    <source>
        <dbReference type="EMBL" id="MCF7220278.1"/>
    </source>
</evidence>
<name>A0ABS9HPR3_9GAMM</name>
<accession>A0ABS9HPR3</accession>
<dbReference type="PIRSF" id="PIRSF010372">
    <property type="entry name" value="PaiB"/>
    <property type="match status" value="1"/>
</dbReference>
<dbReference type="Pfam" id="PF04299">
    <property type="entry name" value="FMN_bind_2"/>
    <property type="match status" value="1"/>
</dbReference>
<keyword evidence="2" id="KW-1185">Reference proteome</keyword>
<gene>
    <name evidence="1" type="ORF">L3V18_00530</name>
</gene>
<protein>
    <submittedName>
        <fullName evidence="1">FMN-binding negative transcriptional regulator</fullName>
    </submittedName>
</protein>
<dbReference type="InterPro" id="IPR007396">
    <property type="entry name" value="TR_PAI2-type"/>
</dbReference>
<reference evidence="1 2" key="1">
    <citation type="submission" date="2022-01" db="EMBL/GenBank/DDBJ databases">
        <title>Lysobacter chinensis sp. nov., a bacterium isolated from cow dung compost.</title>
        <authorList>
            <person name="Liu Y."/>
        </authorList>
    </citation>
    <scope>NUCLEOTIDE SEQUENCE [LARGE SCALE GENOMIC DNA]</scope>
    <source>
        <strain evidence="1 2">TLK-CK17</strain>
    </source>
</reference>
<dbReference type="Proteomes" id="UP001430796">
    <property type="component" value="Unassembled WGS sequence"/>
</dbReference>
<sequence>MYTPRAFTIDDPAALDRLIDANPFVTLVTVRDDVPTVSHLPVLYRRDDRGIRLSGHWARPNPQARHAGRALAIVHGPHAYVSPGVYPDKETAARVPTWNYAVAHLGGALRTFDDEAGLAGLVAALSHVQETRLGRDWAFEPERDDHRRQLRGIIGFHLDIDEVQVKFKLGQNHPAANVAAVATDLEGRSGDRERAVATLMRRHALPAADQGNEGER</sequence>
<dbReference type="PANTHER" id="PTHR35802:SF1">
    <property type="entry name" value="PROTEASE SYNTHASE AND SPORULATION PROTEIN PAI 2"/>
    <property type="match status" value="1"/>
</dbReference>
<dbReference type="Gene3D" id="2.30.110.10">
    <property type="entry name" value="Electron Transport, Fmn-binding Protein, Chain A"/>
    <property type="match status" value="1"/>
</dbReference>
<comment type="caution">
    <text evidence="1">The sequence shown here is derived from an EMBL/GenBank/DDBJ whole genome shotgun (WGS) entry which is preliminary data.</text>
</comment>
<evidence type="ECO:0000313" key="2">
    <source>
        <dbReference type="Proteomes" id="UP001430796"/>
    </source>
</evidence>
<organism evidence="1 2">
    <name type="scientific">Marilutibacter chinensis</name>
    <dbReference type="NCBI Taxonomy" id="2912247"/>
    <lineage>
        <taxon>Bacteria</taxon>
        <taxon>Pseudomonadati</taxon>
        <taxon>Pseudomonadota</taxon>
        <taxon>Gammaproteobacteria</taxon>
        <taxon>Lysobacterales</taxon>
        <taxon>Lysobacteraceae</taxon>
        <taxon>Marilutibacter</taxon>
    </lineage>
</organism>
<proteinExistence type="predicted"/>
<dbReference type="InterPro" id="IPR012349">
    <property type="entry name" value="Split_barrel_FMN-bd"/>
</dbReference>
<reference evidence="2" key="2">
    <citation type="submission" date="2022-01" db="EMBL/GenBank/DDBJ databases">
        <title>Lysobacter chinensis sp. nov., a bacterium isolated from cow dung compost.</title>
        <authorList>
            <person name="Zhou L.Y."/>
        </authorList>
    </citation>
    <scope>NUCLEOTIDE SEQUENCE [LARGE SCALE GENOMIC DNA]</scope>
    <source>
        <strain evidence="2">TLK-CK17</strain>
    </source>
</reference>
<dbReference type="PANTHER" id="PTHR35802">
    <property type="entry name" value="PROTEASE SYNTHASE AND SPORULATION PROTEIN PAI 2"/>
    <property type="match status" value="1"/>
</dbReference>
<dbReference type="RefSeq" id="WP_237052673.1">
    <property type="nucleotide sequence ID" value="NZ_JAKJPO010000001.1"/>
</dbReference>